<dbReference type="Proteomes" id="UP000007397">
    <property type="component" value="Chromosome"/>
</dbReference>
<evidence type="ECO:0000313" key="3">
    <source>
        <dbReference type="EMBL" id="CCG47453.1"/>
    </source>
</evidence>
<dbReference type="EMBL" id="HE717023">
    <property type="protein sequence ID" value="CCG47453.1"/>
    <property type="molecule type" value="Genomic_DNA"/>
</dbReference>
<gene>
    <name evidence="3" type="ordered locus">HBHAL_5117</name>
</gene>
<dbReference type="PATRIC" id="fig|866895.3.peg.4155"/>
<dbReference type="HOGENOM" id="CLU_078250_0_0_9"/>
<feature type="region of interest" description="Disordered" evidence="1">
    <location>
        <begin position="293"/>
        <end position="317"/>
    </location>
</feature>
<evidence type="ECO:0000256" key="1">
    <source>
        <dbReference type="SAM" id="MobiDB-lite"/>
    </source>
</evidence>
<sequence length="317" mass="35218">MQWGQIKVLFILSFLVLDIFLLNQFMEKQQASELGPIATANSESFEDELENNNITVSWDNVPSEVPAVPQTISSGSEFSEGVLSQIQELREGDEQTVAVQNNSVLKSELSEPVEVTEDNVVDQVNSVVPFSNQYEYWNWNKEEGVILFFQKKNDRTIFYNSGGFLMLQVEDGKITSYIATLLSFSNGDEQAPSSGSQDPQIIQPSKIIQKLMDEDHLASGDEVTSMSVGYYNSFYLVLGEENGPQVFAPTWKVTVNGEKILFVYAITGAVIDEKESAFIEKINSSFDLSVNNTPAPLVDNEKSNDGTEETNNGVSNE</sequence>
<dbReference type="STRING" id="866895.HBHAL_5117"/>
<evidence type="ECO:0000259" key="2">
    <source>
        <dbReference type="Pfam" id="PF09648"/>
    </source>
</evidence>
<protein>
    <recommendedName>
        <fullName evidence="2">Regulatory protein YycH-like domain-containing protein</fullName>
    </recommendedName>
</protein>
<proteinExistence type="predicted"/>
<dbReference type="RefSeq" id="WP_014645334.1">
    <property type="nucleotide sequence ID" value="NC_017668.1"/>
</dbReference>
<dbReference type="Pfam" id="PF09648">
    <property type="entry name" value="YycI"/>
    <property type="match status" value="1"/>
</dbReference>
<reference evidence="3 4" key="1">
    <citation type="journal article" date="2013" name="Environ. Microbiol.">
        <title>Chloride and organic osmolytes: a hybrid strategy to cope with elevated salinities by the moderately halophilic, chloride-dependent bacterium Halobacillus halophilus.</title>
        <authorList>
            <person name="Saum S.H."/>
            <person name="Pfeiffer F."/>
            <person name="Palm P."/>
            <person name="Rampp M."/>
            <person name="Schuster S.C."/>
            <person name="Muller V."/>
            <person name="Oesterhelt D."/>
        </authorList>
    </citation>
    <scope>NUCLEOTIDE SEQUENCE [LARGE SCALE GENOMIC DNA]</scope>
    <source>
        <strain evidence="4">ATCC 35676 / DSM 2266 / JCM 20832 / KCTC 3685 / LMG 17431 / NBRC 102448 / NCIMB 2269</strain>
    </source>
</reference>
<dbReference type="GO" id="GO:0016020">
    <property type="term" value="C:membrane"/>
    <property type="evidence" value="ECO:0007669"/>
    <property type="project" value="InterPro"/>
</dbReference>
<dbReference type="AlphaFoldDB" id="I0JTI0"/>
<keyword evidence="4" id="KW-1185">Reference proteome</keyword>
<dbReference type="InterPro" id="IPR018604">
    <property type="entry name" value="YycI-like"/>
</dbReference>
<dbReference type="eggNOG" id="COG4853">
    <property type="taxonomic scope" value="Bacteria"/>
</dbReference>
<accession>I0JTI0</accession>
<name>I0JTI0_HALH3</name>
<feature type="domain" description="Regulatory protein YycH-like" evidence="2">
    <location>
        <begin position="41"/>
        <end position="263"/>
    </location>
</feature>
<evidence type="ECO:0000313" key="4">
    <source>
        <dbReference type="Proteomes" id="UP000007397"/>
    </source>
</evidence>
<dbReference type="KEGG" id="hhd:HBHAL_5117"/>
<organism evidence="3 4">
    <name type="scientific">Halobacillus halophilus (strain ATCC 35676 / DSM 2266 / JCM 20832 / KCTC 3685 / LMG 17431 / NBRC 102448 / NCIMB 2269)</name>
    <name type="common">Sporosarcina halophila</name>
    <dbReference type="NCBI Taxonomy" id="866895"/>
    <lineage>
        <taxon>Bacteria</taxon>
        <taxon>Bacillati</taxon>
        <taxon>Bacillota</taxon>
        <taxon>Bacilli</taxon>
        <taxon>Bacillales</taxon>
        <taxon>Bacillaceae</taxon>
        <taxon>Halobacillus</taxon>
    </lineage>
</organism>
<dbReference type="Gene3D" id="2.40.128.690">
    <property type="entry name" value="YycH protein, domain 3-like"/>
    <property type="match status" value="1"/>
</dbReference>